<sequence>STDDGWIGALMAAYAETGKFKHVFVELFHHEDPALEPLRELVDGHGVDTLDGRSYNKAVVDGLVDVTRRLNNFVARGILS</sequence>
<evidence type="ECO:0000313" key="1">
    <source>
        <dbReference type="EMBL" id="SVD27615.1"/>
    </source>
</evidence>
<dbReference type="AlphaFoldDB" id="A0A382U113"/>
<accession>A0A382U113</accession>
<name>A0A382U113_9ZZZZ</name>
<proteinExistence type="predicted"/>
<feature type="non-terminal residue" evidence="1">
    <location>
        <position position="1"/>
    </location>
</feature>
<dbReference type="EMBL" id="UINC01140456">
    <property type="protein sequence ID" value="SVD27615.1"/>
    <property type="molecule type" value="Genomic_DNA"/>
</dbReference>
<gene>
    <name evidence="1" type="ORF">METZ01_LOCUS380469</name>
</gene>
<protein>
    <submittedName>
        <fullName evidence="1">Uncharacterized protein</fullName>
    </submittedName>
</protein>
<reference evidence="1" key="1">
    <citation type="submission" date="2018-05" db="EMBL/GenBank/DDBJ databases">
        <authorList>
            <person name="Lanie J.A."/>
            <person name="Ng W.-L."/>
            <person name="Kazmierczak K.M."/>
            <person name="Andrzejewski T.M."/>
            <person name="Davidsen T.M."/>
            <person name="Wayne K.J."/>
            <person name="Tettelin H."/>
            <person name="Glass J.I."/>
            <person name="Rusch D."/>
            <person name="Podicherti R."/>
            <person name="Tsui H.-C.T."/>
            <person name="Winkler M.E."/>
        </authorList>
    </citation>
    <scope>NUCLEOTIDE SEQUENCE</scope>
</reference>
<organism evidence="1">
    <name type="scientific">marine metagenome</name>
    <dbReference type="NCBI Taxonomy" id="408172"/>
    <lineage>
        <taxon>unclassified sequences</taxon>
        <taxon>metagenomes</taxon>
        <taxon>ecological metagenomes</taxon>
    </lineage>
</organism>